<protein>
    <recommendedName>
        <fullName evidence="3">DUF771 domain-containing protein</fullName>
    </recommendedName>
</protein>
<dbReference type="PATRIC" id="fig|525362.12.peg.2208"/>
<comment type="caution">
    <text evidence="1">The sequence shown here is derived from an EMBL/GenBank/DDBJ whole genome shotgun (WGS) entry which is preliminary data.</text>
</comment>
<evidence type="ECO:0008006" key="3">
    <source>
        <dbReference type="Google" id="ProtNLM"/>
    </source>
</evidence>
<dbReference type="AlphaFoldDB" id="E7FQT3"/>
<dbReference type="Proteomes" id="UP000004099">
    <property type="component" value="Unassembled WGS sequence"/>
</dbReference>
<dbReference type="HOGENOM" id="CLU_2117928_0_0_9"/>
<evidence type="ECO:0000313" key="2">
    <source>
        <dbReference type="Proteomes" id="UP000004099"/>
    </source>
</evidence>
<accession>E7FQT3</accession>
<dbReference type="InterPro" id="IPR008489">
    <property type="entry name" value="DUF771"/>
</dbReference>
<organism evidence="1 2">
    <name type="scientific">Ligilactobacillus ruminis ATCC 25644</name>
    <dbReference type="NCBI Taxonomy" id="525362"/>
    <lineage>
        <taxon>Bacteria</taxon>
        <taxon>Bacillati</taxon>
        <taxon>Bacillota</taxon>
        <taxon>Bacilli</taxon>
        <taxon>Lactobacillales</taxon>
        <taxon>Lactobacillaceae</taxon>
        <taxon>Ligilactobacillus</taxon>
    </lineage>
</organism>
<reference evidence="1 2" key="1">
    <citation type="submission" date="2011-01" db="EMBL/GenBank/DDBJ databases">
        <authorList>
            <person name="Muzny D."/>
            <person name="Qin X."/>
            <person name="Buhay C."/>
            <person name="Dugan-Rocha S."/>
            <person name="Ding Y."/>
            <person name="Chen G."/>
            <person name="Hawes A."/>
            <person name="Holder M."/>
            <person name="Jhangiani S."/>
            <person name="Johnson A."/>
            <person name="Khan Z."/>
            <person name="Li Z."/>
            <person name="Liu W."/>
            <person name="Liu X."/>
            <person name="Perez L."/>
            <person name="Shen H."/>
            <person name="Wang Q."/>
            <person name="Watt J."/>
            <person name="Xi L."/>
            <person name="Xin Y."/>
            <person name="Zhou J."/>
            <person name="Deng J."/>
            <person name="Jiang H."/>
            <person name="Liu Y."/>
            <person name="Qu J."/>
            <person name="Song X.-Z."/>
            <person name="Zhang L."/>
            <person name="Villasana D."/>
            <person name="Johnson A."/>
            <person name="Liu J."/>
            <person name="Liyanage D."/>
            <person name="Lorensuhewa L."/>
            <person name="Robinson T."/>
            <person name="Song A."/>
            <person name="Song B.-B."/>
            <person name="Dinh H."/>
            <person name="Thornton R."/>
            <person name="Coyle M."/>
            <person name="Francisco L."/>
            <person name="Jackson L."/>
            <person name="Javaid M."/>
            <person name="Korchina V."/>
            <person name="Kovar C."/>
            <person name="Mata R."/>
            <person name="Mathew T."/>
            <person name="Ngo R."/>
            <person name="Nguyen L."/>
            <person name="Nguyen N."/>
            <person name="Okwuonu G."/>
            <person name="Ongeri F."/>
            <person name="Pham C."/>
            <person name="Simmons D."/>
            <person name="Wilczek-Boney K."/>
            <person name="Hale W."/>
            <person name="Jakkamsetti A."/>
            <person name="Pham P."/>
            <person name="Ruth R."/>
            <person name="San Lucas F."/>
            <person name="Warren J."/>
            <person name="Zhang J."/>
            <person name="Zhao Z."/>
            <person name="Zhou C."/>
            <person name="Zhu D."/>
            <person name="Lee S."/>
            <person name="Bess C."/>
            <person name="Blankenburg K."/>
            <person name="Forbes L."/>
            <person name="Fu Q."/>
            <person name="Gubbala S."/>
            <person name="Hirani K."/>
            <person name="Jayaseelan J.C."/>
            <person name="Lara F."/>
            <person name="Munidasa M."/>
            <person name="Palculict T."/>
            <person name="Patil S."/>
            <person name="Pu L.-L."/>
            <person name="Saada N."/>
            <person name="Tang L."/>
            <person name="Weissenberger G."/>
            <person name="Zhu Y."/>
            <person name="Hemphill L."/>
            <person name="Shang Y."/>
            <person name="Youmans B."/>
            <person name="Ayvaz T."/>
            <person name="Ross M."/>
            <person name="Santibanez J."/>
            <person name="Aqrawi P."/>
            <person name="Gross S."/>
            <person name="Joshi V."/>
            <person name="Fowler G."/>
            <person name="Nazareth L."/>
            <person name="Reid J."/>
            <person name="Worley K."/>
            <person name="Petrosino J."/>
            <person name="Highlander S."/>
            <person name="Gibbs R."/>
        </authorList>
    </citation>
    <scope>NUCLEOTIDE SEQUENCE [LARGE SCALE GENOMIC DNA]</scope>
    <source>
        <strain evidence="1 2">ATCC 25644</strain>
    </source>
</reference>
<name>E7FQT3_9LACO</name>
<proteinExistence type="predicted"/>
<sequence>MNNTVMQNLKAEVTITIPKDMVLVNRVDYETMKQRSEEVKTWSIADFKRELDIPKNVTWIKECLLKPNISEIKSWCTLKEGSGGRTGTVILSTGAKKWYKEFFPKIDWEEKICE</sequence>
<dbReference type="Pfam" id="PF05595">
    <property type="entry name" value="DUF771"/>
    <property type="match status" value="1"/>
</dbReference>
<evidence type="ECO:0000313" key="1">
    <source>
        <dbReference type="EMBL" id="EFZ34633.1"/>
    </source>
</evidence>
<gene>
    <name evidence="1" type="ORF">HMPREF0542_11158</name>
</gene>
<dbReference type="EMBL" id="ACGS02000038">
    <property type="protein sequence ID" value="EFZ34633.1"/>
    <property type="molecule type" value="Genomic_DNA"/>
</dbReference>
<dbReference type="RefSeq" id="WP_003693310.1">
    <property type="nucleotide sequence ID" value="NZ_AFYE01000004.1"/>
</dbReference>